<dbReference type="RefSeq" id="WP_170192712.1">
    <property type="nucleotide sequence ID" value="NZ_JABBNB010000002.1"/>
</dbReference>
<feature type="region of interest" description="Disordered" evidence="1">
    <location>
        <begin position="18"/>
        <end position="48"/>
    </location>
</feature>
<keyword evidence="3" id="KW-1185">Reference proteome</keyword>
<evidence type="ECO:0000256" key="1">
    <source>
        <dbReference type="SAM" id="MobiDB-lite"/>
    </source>
</evidence>
<dbReference type="Pfam" id="PF20060">
    <property type="entry name" value="DUF6459"/>
    <property type="match status" value="1"/>
</dbReference>
<protein>
    <submittedName>
        <fullName evidence="2">Uncharacterized protein</fullName>
    </submittedName>
</protein>
<organism evidence="2 3">
    <name type="scientific">Gordonia asplenii</name>
    <dbReference type="NCBI Taxonomy" id="2725283"/>
    <lineage>
        <taxon>Bacteria</taxon>
        <taxon>Bacillati</taxon>
        <taxon>Actinomycetota</taxon>
        <taxon>Actinomycetes</taxon>
        <taxon>Mycobacteriales</taxon>
        <taxon>Gordoniaceae</taxon>
        <taxon>Gordonia</taxon>
    </lineage>
</organism>
<dbReference type="InterPro" id="IPR045596">
    <property type="entry name" value="DUF6459"/>
</dbReference>
<evidence type="ECO:0000313" key="2">
    <source>
        <dbReference type="EMBL" id="NMO00205.1"/>
    </source>
</evidence>
<dbReference type="Proteomes" id="UP000550729">
    <property type="component" value="Unassembled WGS sequence"/>
</dbReference>
<sequence length="185" mass="19992">METTHLLVRPAPRYEHAGQWFGSQSSDAPAVAVSPPASQRPPSADAAPLDDSIAREARTFVIGAMTQVLEVVDRRRGVGHLTDLVMPHVIDQVTSLLRACEVAAASGGATPPPVPTAALRRVHIQMCGPAEAEFFGSYVRGARVQAFAGRVEQSSVRVRNEPGAGRYERSKKTELRWRIRSMALG</sequence>
<accession>A0A848KTJ4</accession>
<evidence type="ECO:0000313" key="3">
    <source>
        <dbReference type="Proteomes" id="UP000550729"/>
    </source>
</evidence>
<reference evidence="2 3" key="1">
    <citation type="submission" date="2020-04" db="EMBL/GenBank/DDBJ databases">
        <title>Gordonia sp. nov. TBRC 11910.</title>
        <authorList>
            <person name="Suriyachadkun C."/>
        </authorList>
    </citation>
    <scope>NUCLEOTIDE SEQUENCE [LARGE SCALE GENOMIC DNA]</scope>
    <source>
        <strain evidence="2 3">TBRC 11910</strain>
    </source>
</reference>
<proteinExistence type="predicted"/>
<gene>
    <name evidence="2" type="ORF">HH308_03130</name>
</gene>
<comment type="caution">
    <text evidence="2">The sequence shown here is derived from an EMBL/GenBank/DDBJ whole genome shotgun (WGS) entry which is preliminary data.</text>
</comment>
<feature type="compositionally biased region" description="Low complexity" evidence="1">
    <location>
        <begin position="23"/>
        <end position="47"/>
    </location>
</feature>
<dbReference type="AlphaFoldDB" id="A0A848KTJ4"/>
<dbReference type="EMBL" id="JABBNB010000002">
    <property type="protein sequence ID" value="NMO00205.1"/>
    <property type="molecule type" value="Genomic_DNA"/>
</dbReference>
<name>A0A848KTJ4_9ACTN</name>